<keyword evidence="5 15" id="KW-0597">Phosphoprotein</keyword>
<dbReference type="InterPro" id="IPR002078">
    <property type="entry name" value="Sigma_54_int"/>
</dbReference>
<accession>A0A358HUI0</accession>
<evidence type="ECO:0000256" key="8">
    <source>
        <dbReference type="ARBA" id="ARBA00023012"/>
    </source>
</evidence>
<dbReference type="EMBL" id="DOOG01000110">
    <property type="protein sequence ID" value="HBU98837.1"/>
    <property type="molecule type" value="Genomic_DNA"/>
</dbReference>
<dbReference type="Gene3D" id="3.40.50.300">
    <property type="entry name" value="P-loop containing nucleotide triphosphate hydrolases"/>
    <property type="match status" value="1"/>
</dbReference>
<dbReference type="GO" id="GO:0043565">
    <property type="term" value="F:sequence-specific DNA binding"/>
    <property type="evidence" value="ECO:0007669"/>
    <property type="project" value="InterPro"/>
</dbReference>
<keyword evidence="4 16" id="KW-0678">Repressor</keyword>
<dbReference type="AlphaFoldDB" id="A0A358HUI0"/>
<keyword evidence="7 16" id="KW-0067">ATP-binding</keyword>
<evidence type="ECO:0000256" key="9">
    <source>
        <dbReference type="ARBA" id="ARBA00023015"/>
    </source>
</evidence>
<dbReference type="NCBIfam" id="TIGR01818">
    <property type="entry name" value="ntrC"/>
    <property type="match status" value="1"/>
</dbReference>
<dbReference type="InterPro" id="IPR025944">
    <property type="entry name" value="Sigma_54_int_dom_CS"/>
</dbReference>
<keyword evidence="12 16" id="KW-0804">Transcription</keyword>
<dbReference type="Pfam" id="PF00158">
    <property type="entry name" value="Sigma54_activat"/>
    <property type="match status" value="1"/>
</dbReference>
<dbReference type="PRINTS" id="PR01590">
    <property type="entry name" value="HTHFIS"/>
</dbReference>
<dbReference type="PROSITE" id="PS50045">
    <property type="entry name" value="SIGMA54_INTERACT_4"/>
    <property type="match status" value="1"/>
</dbReference>
<organism evidence="19 20">
    <name type="scientific">Thalassospira lucentensis</name>
    <dbReference type="NCBI Taxonomy" id="168935"/>
    <lineage>
        <taxon>Bacteria</taxon>
        <taxon>Pseudomonadati</taxon>
        <taxon>Pseudomonadota</taxon>
        <taxon>Alphaproteobacteria</taxon>
        <taxon>Rhodospirillales</taxon>
        <taxon>Thalassospiraceae</taxon>
        <taxon>Thalassospira</taxon>
    </lineage>
</organism>
<dbReference type="InterPro" id="IPR002197">
    <property type="entry name" value="HTH_Fis"/>
</dbReference>
<dbReference type="SUPFAM" id="SSF52540">
    <property type="entry name" value="P-loop containing nucleoside triphosphate hydrolases"/>
    <property type="match status" value="1"/>
</dbReference>
<keyword evidence="11 16" id="KW-0010">Activator</keyword>
<comment type="subcellular location">
    <subcellularLocation>
        <location evidence="1 16">Cytoplasm</location>
    </subcellularLocation>
</comment>
<dbReference type="InterPro" id="IPR058031">
    <property type="entry name" value="AAA_lid_NorR"/>
</dbReference>
<feature type="domain" description="Sigma-54 factor interaction" evidence="17">
    <location>
        <begin position="143"/>
        <end position="371"/>
    </location>
</feature>
<dbReference type="GO" id="GO:0006355">
    <property type="term" value="P:regulation of DNA-templated transcription"/>
    <property type="evidence" value="ECO:0007669"/>
    <property type="project" value="InterPro"/>
</dbReference>
<gene>
    <name evidence="16 19" type="primary">ntrC</name>
    <name evidence="19" type="ORF">DEF21_13175</name>
</gene>
<dbReference type="CDD" id="cd19928">
    <property type="entry name" value="REC_RcNtrC-like"/>
    <property type="match status" value="1"/>
</dbReference>
<dbReference type="Pfam" id="PF02954">
    <property type="entry name" value="HTH_8"/>
    <property type="match status" value="1"/>
</dbReference>
<evidence type="ECO:0000256" key="5">
    <source>
        <dbReference type="ARBA" id="ARBA00022553"/>
    </source>
</evidence>
<evidence type="ECO:0000256" key="14">
    <source>
        <dbReference type="ARBA" id="ARBA00043886"/>
    </source>
</evidence>
<dbReference type="PROSITE" id="PS00688">
    <property type="entry name" value="SIGMA54_INTERACT_3"/>
    <property type="match status" value="1"/>
</dbReference>
<comment type="function">
    <text evidence="14 16">Member of the two-component regulatory system NtrB/NtrC, which controls expression of the nitrogen-regulated (ntr) genes in response to nitrogen limitation. Phosphorylated NtrC binds directly to DNA and stimulates the formation of open promoter-sigma54-RNA polymerase complexes.</text>
</comment>
<proteinExistence type="predicted"/>
<reference evidence="19 20" key="1">
    <citation type="journal article" date="2018" name="Nat. Biotechnol.">
        <title>A standardized bacterial taxonomy based on genome phylogeny substantially revises the tree of life.</title>
        <authorList>
            <person name="Parks D.H."/>
            <person name="Chuvochina M."/>
            <person name="Waite D.W."/>
            <person name="Rinke C."/>
            <person name="Skarshewski A."/>
            <person name="Chaumeil P.A."/>
            <person name="Hugenholtz P."/>
        </authorList>
    </citation>
    <scope>NUCLEOTIDE SEQUENCE [LARGE SCALE GENOMIC DNA]</scope>
    <source>
        <strain evidence="19">UBA8707</strain>
    </source>
</reference>
<dbReference type="Proteomes" id="UP000264753">
    <property type="component" value="Unassembled WGS sequence"/>
</dbReference>
<dbReference type="InterPro" id="IPR010114">
    <property type="entry name" value="Transcript_reg_NtrC"/>
</dbReference>
<evidence type="ECO:0000259" key="18">
    <source>
        <dbReference type="PROSITE" id="PS50110"/>
    </source>
</evidence>
<dbReference type="Pfam" id="PF00072">
    <property type="entry name" value="Response_reg"/>
    <property type="match status" value="1"/>
</dbReference>
<evidence type="ECO:0000256" key="16">
    <source>
        <dbReference type="RuleBase" id="RU365013"/>
    </source>
</evidence>
<dbReference type="RefSeq" id="WP_276653639.1">
    <property type="nucleotide sequence ID" value="NZ_DOOG01000110.1"/>
</dbReference>
<dbReference type="SUPFAM" id="SSF52172">
    <property type="entry name" value="CheY-like"/>
    <property type="match status" value="1"/>
</dbReference>
<dbReference type="PANTHER" id="PTHR32071">
    <property type="entry name" value="TRANSCRIPTIONAL REGULATORY PROTEIN"/>
    <property type="match status" value="1"/>
</dbReference>
<evidence type="ECO:0000256" key="13">
    <source>
        <dbReference type="ARBA" id="ARBA00023231"/>
    </source>
</evidence>
<dbReference type="Pfam" id="PF25601">
    <property type="entry name" value="AAA_lid_14"/>
    <property type="match status" value="1"/>
</dbReference>
<evidence type="ECO:0000313" key="20">
    <source>
        <dbReference type="Proteomes" id="UP000264753"/>
    </source>
</evidence>
<evidence type="ECO:0000256" key="6">
    <source>
        <dbReference type="ARBA" id="ARBA00022741"/>
    </source>
</evidence>
<dbReference type="Gene3D" id="1.10.10.60">
    <property type="entry name" value="Homeodomain-like"/>
    <property type="match status" value="1"/>
</dbReference>
<evidence type="ECO:0000256" key="3">
    <source>
        <dbReference type="ARBA" id="ARBA00022490"/>
    </source>
</evidence>
<dbReference type="GO" id="GO:0005737">
    <property type="term" value="C:cytoplasm"/>
    <property type="evidence" value="ECO:0007669"/>
    <property type="project" value="UniProtKB-SubCell"/>
</dbReference>
<evidence type="ECO:0000256" key="15">
    <source>
        <dbReference type="PROSITE-ProRule" id="PRU00169"/>
    </source>
</evidence>
<comment type="caution">
    <text evidence="19">The sequence shown here is derived from an EMBL/GenBank/DDBJ whole genome shotgun (WGS) entry which is preliminary data.</text>
</comment>
<evidence type="ECO:0000259" key="17">
    <source>
        <dbReference type="PROSITE" id="PS50045"/>
    </source>
</evidence>
<keyword evidence="10 16" id="KW-0238">DNA-binding</keyword>
<dbReference type="InterPro" id="IPR025662">
    <property type="entry name" value="Sigma_54_int_dom_ATP-bd_1"/>
</dbReference>
<keyword evidence="3 16" id="KW-0963">Cytoplasm</keyword>
<dbReference type="CDD" id="cd00009">
    <property type="entry name" value="AAA"/>
    <property type="match status" value="1"/>
</dbReference>
<evidence type="ECO:0000313" key="19">
    <source>
        <dbReference type="EMBL" id="HBU98837.1"/>
    </source>
</evidence>
<dbReference type="PROSITE" id="PS50110">
    <property type="entry name" value="RESPONSE_REGULATORY"/>
    <property type="match status" value="1"/>
</dbReference>
<dbReference type="Gene3D" id="1.10.8.60">
    <property type="match status" value="1"/>
</dbReference>
<dbReference type="PROSITE" id="PS00675">
    <property type="entry name" value="SIGMA54_INTERACT_1"/>
    <property type="match status" value="1"/>
</dbReference>
<dbReference type="SUPFAM" id="SSF46689">
    <property type="entry name" value="Homeodomain-like"/>
    <property type="match status" value="1"/>
</dbReference>
<keyword evidence="9 16" id="KW-0805">Transcription regulation</keyword>
<dbReference type="InterPro" id="IPR027417">
    <property type="entry name" value="P-loop_NTPase"/>
</dbReference>
<evidence type="ECO:0000256" key="1">
    <source>
        <dbReference type="ARBA" id="ARBA00004496"/>
    </source>
</evidence>
<name>A0A358HUI0_9PROT</name>
<keyword evidence="13 16" id="KW-0535">Nitrogen fixation</keyword>
<feature type="modified residue" description="4-aspartylphosphate" evidence="15">
    <location>
        <position position="56"/>
    </location>
</feature>
<dbReference type="PANTHER" id="PTHR32071:SF95">
    <property type="entry name" value="DNA-BINDING TRANSCRIPTIONAL REGULATOR NTRC"/>
    <property type="match status" value="1"/>
</dbReference>
<dbReference type="InterPro" id="IPR025943">
    <property type="entry name" value="Sigma_54_int_dom_ATP-bd_2"/>
</dbReference>
<dbReference type="InterPro" id="IPR011006">
    <property type="entry name" value="CheY-like_superfamily"/>
</dbReference>
<dbReference type="SMART" id="SM00382">
    <property type="entry name" value="AAA"/>
    <property type="match status" value="1"/>
</dbReference>
<evidence type="ECO:0000256" key="4">
    <source>
        <dbReference type="ARBA" id="ARBA00022491"/>
    </source>
</evidence>
<dbReference type="PROSITE" id="PS00676">
    <property type="entry name" value="SIGMA54_INTERACT_2"/>
    <property type="match status" value="1"/>
</dbReference>
<keyword evidence="6 16" id="KW-0547">Nucleotide-binding</keyword>
<dbReference type="FunFam" id="3.40.50.300:FF:000006">
    <property type="entry name" value="DNA-binding transcriptional regulator NtrC"/>
    <property type="match status" value="1"/>
</dbReference>
<dbReference type="Gene3D" id="3.40.50.2300">
    <property type="match status" value="1"/>
</dbReference>
<evidence type="ECO:0000256" key="11">
    <source>
        <dbReference type="ARBA" id="ARBA00023159"/>
    </source>
</evidence>
<dbReference type="GO" id="GO:0000156">
    <property type="term" value="F:phosphorelay response regulator activity"/>
    <property type="evidence" value="ECO:0007669"/>
    <property type="project" value="UniProtKB-UniRule"/>
</dbReference>
<evidence type="ECO:0000256" key="12">
    <source>
        <dbReference type="ARBA" id="ARBA00023163"/>
    </source>
</evidence>
<keyword evidence="8 16" id="KW-0902">Two-component regulatory system</keyword>
<dbReference type="InterPro" id="IPR001789">
    <property type="entry name" value="Sig_transdc_resp-reg_receiver"/>
</dbReference>
<evidence type="ECO:0000256" key="10">
    <source>
        <dbReference type="ARBA" id="ARBA00023125"/>
    </source>
</evidence>
<evidence type="ECO:0000256" key="7">
    <source>
        <dbReference type="ARBA" id="ARBA00022840"/>
    </source>
</evidence>
<dbReference type="InterPro" id="IPR003593">
    <property type="entry name" value="AAA+_ATPase"/>
</dbReference>
<protein>
    <recommendedName>
        <fullName evidence="2 16">DNA-binding transcriptional regulator NtrC</fullName>
    </recommendedName>
    <alternativeName>
        <fullName evidence="16">Nitrogen regulation protein NR(I)</fullName>
    </alternativeName>
</protein>
<dbReference type="GO" id="GO:0005524">
    <property type="term" value="F:ATP binding"/>
    <property type="evidence" value="ECO:0007669"/>
    <property type="project" value="UniProtKB-KW"/>
</dbReference>
<feature type="domain" description="Response regulatory" evidence="18">
    <location>
        <begin position="7"/>
        <end position="121"/>
    </location>
</feature>
<evidence type="ECO:0000256" key="2">
    <source>
        <dbReference type="ARBA" id="ARBA00019059"/>
    </source>
</evidence>
<dbReference type="SMART" id="SM00448">
    <property type="entry name" value="REC"/>
    <property type="match status" value="1"/>
</dbReference>
<sequence length="482" mass="54364">MTTRPARILVADDDRAIRTVLTQALSRQGHEVRSTGHGRTLWDWIADGDGDLVITDVMMPDENGLDMVPRIRKLRPDLRVIVMSAQNTLMTAVKAAQRGAFEYLPKPFDLNELISIVDRALETPQQDEKRAATDEEGDDRLPLIGRSAAMQEIYRALARLMNTDLTVMVTGESGTGKELVARALHEYGGRRHGPFVAINMAAIPRELIESELFGHEKGAFTGANERKVGRFEQAEGGTLFLDEIGDMPLEAQTRLLRVLQEGEYTRVGGRTPIRVNVRIVAATHRDLRKLIREGTFREDLFYRLNVVPIRLPSLRERLEDIPELVNHFLMQASEEGLPRKTLSSDAMARLKAHRWPGNIRELENMVRRLTALYSHDVIGVDVIETEFSENSINDAAPSAEPQSLSESIEHHVREYFDAHDEDLPSAGLYDRILREMERPLLNITLEATRGNQVKAAEVLGLNRNTLRKKIRDLGLEVVRGTK</sequence>
<dbReference type="GO" id="GO:0006808">
    <property type="term" value="P:regulation of nitrogen utilization"/>
    <property type="evidence" value="ECO:0007669"/>
    <property type="project" value="UniProtKB-UniRule"/>
</dbReference>
<dbReference type="InterPro" id="IPR009057">
    <property type="entry name" value="Homeodomain-like_sf"/>
</dbReference>